<feature type="non-terminal residue" evidence="1">
    <location>
        <position position="1"/>
    </location>
</feature>
<dbReference type="AlphaFoldDB" id="A0AAV7KVR3"/>
<dbReference type="Proteomes" id="UP001066276">
    <property type="component" value="Chromosome 12"/>
</dbReference>
<reference evidence="1" key="1">
    <citation type="journal article" date="2022" name="bioRxiv">
        <title>Sequencing and chromosome-scale assembly of the giantPleurodeles waltlgenome.</title>
        <authorList>
            <person name="Brown T."/>
            <person name="Elewa A."/>
            <person name="Iarovenko S."/>
            <person name="Subramanian E."/>
            <person name="Araus A.J."/>
            <person name="Petzold A."/>
            <person name="Susuki M."/>
            <person name="Suzuki K.-i.T."/>
            <person name="Hayashi T."/>
            <person name="Toyoda A."/>
            <person name="Oliveira C."/>
            <person name="Osipova E."/>
            <person name="Leigh N.D."/>
            <person name="Simon A."/>
            <person name="Yun M.H."/>
        </authorList>
    </citation>
    <scope>NUCLEOTIDE SEQUENCE</scope>
    <source>
        <strain evidence="1">20211129_DDA</strain>
        <tissue evidence="1">Liver</tissue>
    </source>
</reference>
<protein>
    <submittedName>
        <fullName evidence="1">Uncharacterized protein</fullName>
    </submittedName>
</protein>
<evidence type="ECO:0000313" key="2">
    <source>
        <dbReference type="Proteomes" id="UP001066276"/>
    </source>
</evidence>
<gene>
    <name evidence="1" type="ORF">NDU88_001247</name>
</gene>
<name>A0AAV7KVR3_PLEWA</name>
<feature type="non-terminal residue" evidence="1">
    <location>
        <position position="52"/>
    </location>
</feature>
<sequence>TSSIPPCLRGEGKVTVGSQLGQYFFTVTICVTDQKDNLSCTSRRLKSGEEGG</sequence>
<evidence type="ECO:0000313" key="1">
    <source>
        <dbReference type="EMBL" id="KAJ1081063.1"/>
    </source>
</evidence>
<dbReference type="EMBL" id="JANPWB010000016">
    <property type="protein sequence ID" value="KAJ1081063.1"/>
    <property type="molecule type" value="Genomic_DNA"/>
</dbReference>
<organism evidence="1 2">
    <name type="scientific">Pleurodeles waltl</name>
    <name type="common">Iberian ribbed newt</name>
    <dbReference type="NCBI Taxonomy" id="8319"/>
    <lineage>
        <taxon>Eukaryota</taxon>
        <taxon>Metazoa</taxon>
        <taxon>Chordata</taxon>
        <taxon>Craniata</taxon>
        <taxon>Vertebrata</taxon>
        <taxon>Euteleostomi</taxon>
        <taxon>Amphibia</taxon>
        <taxon>Batrachia</taxon>
        <taxon>Caudata</taxon>
        <taxon>Salamandroidea</taxon>
        <taxon>Salamandridae</taxon>
        <taxon>Pleurodelinae</taxon>
        <taxon>Pleurodeles</taxon>
    </lineage>
</organism>
<comment type="caution">
    <text evidence="1">The sequence shown here is derived from an EMBL/GenBank/DDBJ whole genome shotgun (WGS) entry which is preliminary data.</text>
</comment>
<proteinExistence type="predicted"/>
<keyword evidence="2" id="KW-1185">Reference proteome</keyword>
<accession>A0AAV7KVR3</accession>